<name>A0A917SW07_9RHOB</name>
<organism evidence="2 3">
    <name type="scientific">Pseudooceanicola nanhaiensis</name>
    <dbReference type="NCBI Taxonomy" id="375761"/>
    <lineage>
        <taxon>Bacteria</taxon>
        <taxon>Pseudomonadati</taxon>
        <taxon>Pseudomonadota</taxon>
        <taxon>Alphaproteobacteria</taxon>
        <taxon>Rhodobacterales</taxon>
        <taxon>Paracoccaceae</taxon>
        <taxon>Pseudooceanicola</taxon>
    </lineage>
</organism>
<feature type="compositionally biased region" description="Basic and acidic residues" evidence="1">
    <location>
        <begin position="92"/>
        <end position="101"/>
    </location>
</feature>
<proteinExistence type="predicted"/>
<accession>A0A917SW07</accession>
<feature type="region of interest" description="Disordered" evidence="1">
    <location>
        <begin position="90"/>
        <end position="165"/>
    </location>
</feature>
<sequence length="191" mass="20566">MQVHGNLLAIQKLEVEGDGGGIAGDAQPREALAALDHCANGQGLQPVEIGQPIRGGVIRPTQPERLQPFAHRAVGMGGLRLDPGANDIADQAVDRRRDPRVVPRIPPGPPRRRGRARQDRRVQPIDGPRSLPTPPATRSVEAASAREAEKAMEEGPHGRQNRPKWTLKLLGMFGKCASRRGSGEGGDHVRD</sequence>
<dbReference type="Proteomes" id="UP000649829">
    <property type="component" value="Unassembled WGS sequence"/>
</dbReference>
<dbReference type="EMBL" id="BMLF01000001">
    <property type="protein sequence ID" value="GGM00458.1"/>
    <property type="molecule type" value="Genomic_DNA"/>
</dbReference>
<comment type="caution">
    <text evidence="2">The sequence shown here is derived from an EMBL/GenBank/DDBJ whole genome shotgun (WGS) entry which is preliminary data.</text>
</comment>
<evidence type="ECO:0000313" key="3">
    <source>
        <dbReference type="Proteomes" id="UP000649829"/>
    </source>
</evidence>
<keyword evidence="3" id="KW-1185">Reference proteome</keyword>
<feature type="compositionally biased region" description="Basic and acidic residues" evidence="1">
    <location>
        <begin position="144"/>
        <end position="157"/>
    </location>
</feature>
<dbReference type="AlphaFoldDB" id="A0A917SW07"/>
<evidence type="ECO:0000313" key="2">
    <source>
        <dbReference type="EMBL" id="GGM00458.1"/>
    </source>
</evidence>
<reference evidence="2" key="1">
    <citation type="journal article" date="2014" name="Int. J. Syst. Evol. Microbiol.">
        <title>Complete genome sequence of Corynebacterium casei LMG S-19264T (=DSM 44701T), isolated from a smear-ripened cheese.</title>
        <authorList>
            <consortium name="US DOE Joint Genome Institute (JGI-PGF)"/>
            <person name="Walter F."/>
            <person name="Albersmeier A."/>
            <person name="Kalinowski J."/>
            <person name="Ruckert C."/>
        </authorList>
    </citation>
    <scope>NUCLEOTIDE SEQUENCE</scope>
    <source>
        <strain evidence="2">CGMCC 1.6293</strain>
    </source>
</reference>
<protein>
    <submittedName>
        <fullName evidence="2">Uncharacterized protein</fullName>
    </submittedName>
</protein>
<reference evidence="2" key="2">
    <citation type="submission" date="2020-09" db="EMBL/GenBank/DDBJ databases">
        <authorList>
            <person name="Sun Q."/>
            <person name="Zhou Y."/>
        </authorList>
    </citation>
    <scope>NUCLEOTIDE SEQUENCE</scope>
    <source>
        <strain evidence="2">CGMCC 1.6293</strain>
    </source>
</reference>
<gene>
    <name evidence="2" type="ORF">GCM10011534_22870</name>
</gene>
<evidence type="ECO:0000256" key="1">
    <source>
        <dbReference type="SAM" id="MobiDB-lite"/>
    </source>
</evidence>